<sequence length="526" mass="60815">MAQFSLFGFKIGKKDEEKELLAFAKPDDLEGTFDIASSYGMSAGGAYGTYIDMEGTAKNEADLISRYRTMVLQPEVDMAIDDIVNEAIVTGRDVPAISIALHNLNVTDKIKTKISDEFSEIMRLLDFNNNGYDIFRKWYVDGRIYYQCVIDPADSSAGLQELRFVDPLKIRKVRERKKPEQNVPREATLKKDMSGEYYEYYLYQDKPMSNQPNKMGVGDYSKKQLKIAPDMIAYAGSGVTNAGRKMVISHLHKAIKSLNQLRMIEDSLVIYRISRAPERRIFYIDVGNLPKMKAEQYLRDIMQRYKNKLIYDADTGEVRDDRKIMTMLEDYWLPRREGGRGTEITTLPGGQNLGEIDDIQYFQRKLYKSLNVPVSRLETDASFTLGRATEITRDELKFTRFVERLRKKFTILFDALLEKQLRMKNIVAKEDWAKMKERIHYSFESDSHFSELKEAEMLTNRATLLRDLDDYAGKYFSAEFVRRHILRQSEEEMAELDTQMAQEKNDPKYNNNDDDQGGGFGGGRGY</sequence>
<evidence type="ECO:0000313" key="2">
    <source>
        <dbReference type="EMBL" id="SUZ88744.1"/>
    </source>
</evidence>
<dbReference type="EMBL" id="UINC01001785">
    <property type="protein sequence ID" value="SUZ88744.1"/>
    <property type="molecule type" value="Genomic_DNA"/>
</dbReference>
<accession>A0A381RBZ1</accession>
<protein>
    <recommendedName>
        <fullName evidence="3">Portal protein</fullName>
    </recommendedName>
</protein>
<feature type="compositionally biased region" description="Gly residues" evidence="1">
    <location>
        <begin position="517"/>
        <end position="526"/>
    </location>
</feature>
<dbReference type="InterPro" id="IPR010823">
    <property type="entry name" value="Portal_Gp20"/>
</dbReference>
<name>A0A381RBZ1_9ZZZZ</name>
<dbReference type="Pfam" id="PF07230">
    <property type="entry name" value="Portal_T4"/>
    <property type="match status" value="1"/>
</dbReference>
<gene>
    <name evidence="2" type="ORF">METZ01_LOCUS41598</name>
</gene>
<evidence type="ECO:0008006" key="3">
    <source>
        <dbReference type="Google" id="ProtNLM"/>
    </source>
</evidence>
<evidence type="ECO:0000256" key="1">
    <source>
        <dbReference type="SAM" id="MobiDB-lite"/>
    </source>
</evidence>
<dbReference type="AlphaFoldDB" id="A0A381RBZ1"/>
<dbReference type="HAMAP" id="MF_04114">
    <property type="entry name" value="PORTAL_T4"/>
    <property type="match status" value="1"/>
</dbReference>
<reference evidence="2" key="1">
    <citation type="submission" date="2018-05" db="EMBL/GenBank/DDBJ databases">
        <authorList>
            <person name="Lanie J.A."/>
            <person name="Ng W.-L."/>
            <person name="Kazmierczak K.M."/>
            <person name="Andrzejewski T.M."/>
            <person name="Davidsen T.M."/>
            <person name="Wayne K.J."/>
            <person name="Tettelin H."/>
            <person name="Glass J.I."/>
            <person name="Rusch D."/>
            <person name="Podicherti R."/>
            <person name="Tsui H.-C.T."/>
            <person name="Winkler M.E."/>
        </authorList>
    </citation>
    <scope>NUCLEOTIDE SEQUENCE</scope>
</reference>
<feature type="region of interest" description="Disordered" evidence="1">
    <location>
        <begin position="494"/>
        <end position="526"/>
    </location>
</feature>
<organism evidence="2">
    <name type="scientific">marine metagenome</name>
    <dbReference type="NCBI Taxonomy" id="408172"/>
    <lineage>
        <taxon>unclassified sequences</taxon>
        <taxon>metagenomes</taxon>
        <taxon>ecological metagenomes</taxon>
    </lineage>
</organism>
<proteinExistence type="inferred from homology"/>